<feature type="region of interest" description="Disordered" evidence="1">
    <location>
        <begin position="272"/>
        <end position="293"/>
    </location>
</feature>
<dbReference type="InterPro" id="IPR011674">
    <property type="entry name" value="DUF1616"/>
</dbReference>
<keyword evidence="2" id="KW-1133">Transmembrane helix</keyword>
<keyword evidence="2" id="KW-0472">Membrane</keyword>
<feature type="transmembrane region" description="Helical" evidence="2">
    <location>
        <begin position="36"/>
        <end position="55"/>
    </location>
</feature>
<feature type="transmembrane region" description="Helical" evidence="2">
    <location>
        <begin position="89"/>
        <end position="107"/>
    </location>
</feature>
<dbReference type="EMBL" id="FNWL01000001">
    <property type="protein sequence ID" value="SEH11738.1"/>
    <property type="molecule type" value="Genomic_DNA"/>
</dbReference>
<evidence type="ECO:0000313" key="4">
    <source>
        <dbReference type="EMBL" id="SEH11738.1"/>
    </source>
</evidence>
<feature type="transmembrane region" description="Helical" evidence="2">
    <location>
        <begin position="119"/>
        <end position="139"/>
    </location>
</feature>
<sequence length="334" mass="36294">MSDSHWWYSDLAAVVAITGISTFAVFYGVGTIARTLLLMPLILFIPGYALVSVMFPDNPTDEYQSFDDEKSRFGTPLVVTGGIESVERFVLSVVFSVALVPSIAILASATPGGLTLETVLSGIALLTIVLSLLAIVARYRCPAERRFVPSLSSGIFYRTQSRDQPGFQSRSRPNPHLFNVAIVVGLVLLLATGGFAIANPPQHDGFTEFSIETENVTGETETMYESSYAAGESETLTTTITNEEHEEHTYTTVALLEDVSDDDDGEASVEEAEELNRESTTVADGETVEQDLEIAPSMQGEDLRITLLLYTEEPPSDPTTENADEAIHLPIEVE</sequence>
<proteinExistence type="predicted"/>
<dbReference type="Proteomes" id="UP000199112">
    <property type="component" value="Unassembled WGS sequence"/>
</dbReference>
<feature type="transmembrane region" description="Helical" evidence="2">
    <location>
        <begin position="6"/>
        <end position="29"/>
    </location>
</feature>
<gene>
    <name evidence="4" type="ORF">SAMN04487967_0490</name>
</gene>
<feature type="domain" description="DUF1616" evidence="3">
    <location>
        <begin position="13"/>
        <end position="331"/>
    </location>
</feature>
<dbReference type="OrthoDB" id="82282at2157"/>
<feature type="transmembrane region" description="Helical" evidence="2">
    <location>
        <begin position="177"/>
        <end position="198"/>
    </location>
</feature>
<dbReference type="Pfam" id="PF07760">
    <property type="entry name" value="DUF1616"/>
    <property type="match status" value="1"/>
</dbReference>
<dbReference type="AlphaFoldDB" id="A0A1H6FNN0"/>
<evidence type="ECO:0000256" key="2">
    <source>
        <dbReference type="SAM" id="Phobius"/>
    </source>
</evidence>
<reference evidence="5" key="1">
    <citation type="submission" date="2016-10" db="EMBL/GenBank/DDBJ databases">
        <authorList>
            <person name="Varghese N."/>
            <person name="Submissions S."/>
        </authorList>
    </citation>
    <scope>NUCLEOTIDE SEQUENCE [LARGE SCALE GENOMIC DNA]</scope>
    <source>
        <strain evidence="5">CGMCC 1.8981</strain>
    </source>
</reference>
<evidence type="ECO:0000256" key="1">
    <source>
        <dbReference type="SAM" id="MobiDB-lite"/>
    </source>
</evidence>
<accession>A0A1H6FNN0</accession>
<keyword evidence="2" id="KW-0812">Transmembrane</keyword>
<evidence type="ECO:0000259" key="3">
    <source>
        <dbReference type="Pfam" id="PF07760"/>
    </source>
</evidence>
<feature type="region of interest" description="Disordered" evidence="1">
    <location>
        <begin position="312"/>
        <end position="334"/>
    </location>
</feature>
<keyword evidence="5" id="KW-1185">Reference proteome</keyword>
<organism evidence="4 5">
    <name type="scientific">Natronorubrum sediminis</name>
    <dbReference type="NCBI Taxonomy" id="640943"/>
    <lineage>
        <taxon>Archaea</taxon>
        <taxon>Methanobacteriati</taxon>
        <taxon>Methanobacteriota</taxon>
        <taxon>Stenosarchaea group</taxon>
        <taxon>Halobacteria</taxon>
        <taxon>Halobacteriales</taxon>
        <taxon>Natrialbaceae</taxon>
        <taxon>Natronorubrum</taxon>
    </lineage>
</organism>
<protein>
    <submittedName>
        <fullName evidence="4">Uncharacterized membrane protein</fullName>
    </submittedName>
</protein>
<name>A0A1H6FNN0_9EURY</name>
<dbReference type="RefSeq" id="WP_090504635.1">
    <property type="nucleotide sequence ID" value="NZ_FNWL01000001.1"/>
</dbReference>
<evidence type="ECO:0000313" key="5">
    <source>
        <dbReference type="Proteomes" id="UP000199112"/>
    </source>
</evidence>